<comment type="subcellular location">
    <subcellularLocation>
        <location evidence="1">Cell membrane</location>
        <topology evidence="1">Multi-pass membrane protein</topology>
    </subcellularLocation>
</comment>
<dbReference type="InterPro" id="IPR017871">
    <property type="entry name" value="ABC_transporter-like_CS"/>
</dbReference>
<evidence type="ECO:0000256" key="6">
    <source>
        <dbReference type="ARBA" id="ARBA00023136"/>
    </source>
</evidence>
<dbReference type="Gene3D" id="1.20.1560.10">
    <property type="entry name" value="ABC transporter type 1, transmembrane domain"/>
    <property type="match status" value="1"/>
</dbReference>
<feature type="transmembrane region" description="Helical" evidence="7">
    <location>
        <begin position="259"/>
        <end position="278"/>
    </location>
</feature>
<dbReference type="SMART" id="SM00382">
    <property type="entry name" value="AAA"/>
    <property type="match status" value="1"/>
</dbReference>
<dbReference type="SUPFAM" id="SSF52540">
    <property type="entry name" value="P-loop containing nucleoside triphosphate hydrolases"/>
    <property type="match status" value="1"/>
</dbReference>
<dbReference type="InterPro" id="IPR003439">
    <property type="entry name" value="ABC_transporter-like_ATP-bd"/>
</dbReference>
<comment type="caution">
    <text evidence="10">The sequence shown here is derived from an EMBL/GenBank/DDBJ whole genome shotgun (WGS) entry which is preliminary data.</text>
</comment>
<organism evidence="10 11">
    <name type="scientific">Lipingzhangella rawalii</name>
    <dbReference type="NCBI Taxonomy" id="2055835"/>
    <lineage>
        <taxon>Bacteria</taxon>
        <taxon>Bacillati</taxon>
        <taxon>Actinomycetota</taxon>
        <taxon>Actinomycetes</taxon>
        <taxon>Streptosporangiales</taxon>
        <taxon>Nocardiopsidaceae</taxon>
        <taxon>Lipingzhangella</taxon>
    </lineage>
</organism>
<evidence type="ECO:0000313" key="10">
    <source>
        <dbReference type="EMBL" id="MDS1270655.1"/>
    </source>
</evidence>
<evidence type="ECO:0000313" key="11">
    <source>
        <dbReference type="Proteomes" id="UP001250214"/>
    </source>
</evidence>
<feature type="transmembrane region" description="Helical" evidence="7">
    <location>
        <begin position="143"/>
        <end position="162"/>
    </location>
</feature>
<dbReference type="InterPro" id="IPR003593">
    <property type="entry name" value="AAA+_ATPase"/>
</dbReference>
<proteinExistence type="predicted"/>
<feature type="transmembrane region" description="Helical" evidence="7">
    <location>
        <begin position="168"/>
        <end position="191"/>
    </location>
</feature>
<feature type="domain" description="ABC transporter" evidence="8">
    <location>
        <begin position="352"/>
        <end position="587"/>
    </location>
</feature>
<keyword evidence="2 7" id="KW-0812">Transmembrane</keyword>
<feature type="transmembrane region" description="Helical" evidence="7">
    <location>
        <begin position="32"/>
        <end position="58"/>
    </location>
</feature>
<evidence type="ECO:0000256" key="4">
    <source>
        <dbReference type="ARBA" id="ARBA00022840"/>
    </source>
</evidence>
<keyword evidence="6 7" id="KW-0472">Membrane</keyword>
<keyword evidence="5 7" id="KW-1133">Transmembrane helix</keyword>
<dbReference type="Gene3D" id="3.40.50.300">
    <property type="entry name" value="P-loop containing nucleotide triphosphate hydrolases"/>
    <property type="match status" value="1"/>
</dbReference>
<dbReference type="InterPro" id="IPR027417">
    <property type="entry name" value="P-loop_NTPase"/>
</dbReference>
<dbReference type="Proteomes" id="UP001250214">
    <property type="component" value="Unassembled WGS sequence"/>
</dbReference>
<dbReference type="Pfam" id="PF00664">
    <property type="entry name" value="ABC_membrane"/>
    <property type="match status" value="1"/>
</dbReference>
<evidence type="ECO:0000256" key="5">
    <source>
        <dbReference type="ARBA" id="ARBA00022989"/>
    </source>
</evidence>
<protein>
    <submittedName>
        <fullName evidence="10">Thiol reductant ABC exporter subunit CydC</fullName>
    </submittedName>
</protein>
<keyword evidence="11" id="KW-1185">Reference proteome</keyword>
<dbReference type="RefSeq" id="WP_310912207.1">
    <property type="nucleotide sequence ID" value="NZ_JAVLVT010000004.1"/>
</dbReference>
<accession>A0ABU2H5T6</accession>
<dbReference type="SUPFAM" id="SSF90123">
    <property type="entry name" value="ABC transporter transmembrane region"/>
    <property type="match status" value="1"/>
</dbReference>
<dbReference type="NCBIfam" id="TIGR02868">
    <property type="entry name" value="CydC"/>
    <property type="match status" value="1"/>
</dbReference>
<evidence type="ECO:0000256" key="7">
    <source>
        <dbReference type="SAM" id="Phobius"/>
    </source>
</evidence>
<dbReference type="PANTHER" id="PTHR43394:SF1">
    <property type="entry name" value="ATP-BINDING CASSETTE SUB-FAMILY B MEMBER 10, MITOCHONDRIAL"/>
    <property type="match status" value="1"/>
</dbReference>
<evidence type="ECO:0000259" key="9">
    <source>
        <dbReference type="PROSITE" id="PS50929"/>
    </source>
</evidence>
<evidence type="ECO:0000256" key="3">
    <source>
        <dbReference type="ARBA" id="ARBA00022741"/>
    </source>
</evidence>
<dbReference type="InterPro" id="IPR011527">
    <property type="entry name" value="ABC1_TM_dom"/>
</dbReference>
<dbReference type="InterPro" id="IPR036640">
    <property type="entry name" value="ABC1_TM_sf"/>
</dbReference>
<dbReference type="EMBL" id="JAVLVT010000004">
    <property type="protein sequence ID" value="MDS1270655.1"/>
    <property type="molecule type" value="Genomic_DNA"/>
</dbReference>
<evidence type="ECO:0000259" key="8">
    <source>
        <dbReference type="PROSITE" id="PS50893"/>
    </source>
</evidence>
<evidence type="ECO:0000256" key="2">
    <source>
        <dbReference type="ARBA" id="ARBA00022692"/>
    </source>
</evidence>
<gene>
    <name evidence="10" type="primary">cydC</name>
    <name evidence="10" type="ORF">RIF23_10125</name>
</gene>
<reference evidence="11" key="1">
    <citation type="submission" date="2023-07" db="EMBL/GenBank/DDBJ databases">
        <title>Novel species in the genus Lipingzhangella isolated from Sambhar Salt Lake.</title>
        <authorList>
            <person name="Jiya N."/>
            <person name="Kajale S."/>
            <person name="Sharma A."/>
        </authorList>
    </citation>
    <scope>NUCLEOTIDE SEQUENCE [LARGE SCALE GENOMIC DNA]</scope>
    <source>
        <strain evidence="11">LS1_29</strain>
    </source>
</reference>
<dbReference type="InterPro" id="IPR014223">
    <property type="entry name" value="ABC_CydC/D"/>
</dbReference>
<dbReference type="PROSITE" id="PS00211">
    <property type="entry name" value="ABC_TRANSPORTER_1"/>
    <property type="match status" value="1"/>
</dbReference>
<dbReference type="InterPro" id="IPR039421">
    <property type="entry name" value="Type_1_exporter"/>
</dbReference>
<dbReference type="PROSITE" id="PS50929">
    <property type="entry name" value="ABC_TM1F"/>
    <property type="match status" value="1"/>
</dbReference>
<feature type="domain" description="ABC transmembrane type-1" evidence="9">
    <location>
        <begin position="35"/>
        <end position="279"/>
    </location>
</feature>
<dbReference type="PANTHER" id="PTHR43394">
    <property type="entry name" value="ATP-DEPENDENT PERMEASE MDL1, MITOCHONDRIAL"/>
    <property type="match status" value="1"/>
</dbReference>
<feature type="transmembrane region" description="Helical" evidence="7">
    <location>
        <begin position="70"/>
        <end position="90"/>
    </location>
</feature>
<dbReference type="PROSITE" id="PS50893">
    <property type="entry name" value="ABC_TRANSPORTER_2"/>
    <property type="match status" value="1"/>
</dbReference>
<name>A0ABU2H5T6_9ACTN</name>
<evidence type="ECO:0000256" key="1">
    <source>
        <dbReference type="ARBA" id="ARBA00004651"/>
    </source>
</evidence>
<sequence length="611" mass="65464">MSPTTPAHAPTPRTDRRILVGLLRTLSGHRRAFTLAVLCGVVNQGGGIAATTLAAVLVTHALAGAPLSQLLRLTVLVTGLVLLSSLANWLETWISHELSFAILAEVRMWIYDALERIAPVGLSHRRSGDLADTALNDAESLEIFYAHTSIYIAVAAVVPLAAVGTMAAFAPTLAAVLLVWLIAALSVPLWLRHAAHRHGQRLRQRSAELHTELADLVAGLRELSLFGGLERARQRVDTATAELAAAERAQSLRGGSEQAVLGLLTGAGAASVLAVGLWQSGQQPQQLPALWLVPLTALATAAFGPVHTLLRVTRVWGVTASAAGRVFDLLEQPAPVADTGTRTLEERSAVHVRMRDVTFAYPGARHPAVSEIDLHVAAGTTLAIAGHSGAGKSTLAHLLLRHMDPDVGSIHLNGVDLRELPRREVPRLVAHVDQDVFLFHDTLAENLRLAAPEASEQQLREACDRARVTPFLEQLPNGLDTVVGERGAALSGGQRQRVAIARALLQDAPVLVLDESASQLDVLSERELAAALASVRAQRTTLLVAHRLSTLCSADRVAVLEHGRLVDCAAHSELYRRCSAYARLVDAQVEAVELQAPGRESVRSVTREHRR</sequence>
<feature type="transmembrane region" description="Helical" evidence="7">
    <location>
        <begin position="290"/>
        <end position="310"/>
    </location>
</feature>
<keyword evidence="3" id="KW-0547">Nucleotide-binding</keyword>
<keyword evidence="4" id="KW-0067">ATP-binding</keyword>
<dbReference type="Pfam" id="PF00005">
    <property type="entry name" value="ABC_tran"/>
    <property type="match status" value="1"/>
</dbReference>